<dbReference type="OrthoDB" id="66144at2759"/>
<organism evidence="2 3">
    <name type="scientific">Allacma fusca</name>
    <dbReference type="NCBI Taxonomy" id="39272"/>
    <lineage>
        <taxon>Eukaryota</taxon>
        <taxon>Metazoa</taxon>
        <taxon>Ecdysozoa</taxon>
        <taxon>Arthropoda</taxon>
        <taxon>Hexapoda</taxon>
        <taxon>Collembola</taxon>
        <taxon>Symphypleona</taxon>
        <taxon>Sminthuridae</taxon>
        <taxon>Allacma</taxon>
    </lineage>
</organism>
<gene>
    <name evidence="2" type="ORF">AFUS01_LOCUS20121</name>
</gene>
<comment type="caution">
    <text evidence="2">The sequence shown here is derived from an EMBL/GenBank/DDBJ whole genome shotgun (WGS) entry which is preliminary data.</text>
</comment>
<dbReference type="Proteomes" id="UP000708208">
    <property type="component" value="Unassembled WGS sequence"/>
</dbReference>
<accession>A0A8J2NYQ8</accession>
<dbReference type="CDD" id="cd02440">
    <property type="entry name" value="AdoMet_MTases"/>
    <property type="match status" value="1"/>
</dbReference>
<name>A0A8J2NYQ8_9HEXA</name>
<dbReference type="AlphaFoldDB" id="A0A8J2NYQ8"/>
<sequence>MNDPDSYDAYSEFQRNDAAELVPYIVAQVHWKPSESILDFGCGSGYITKNVLLPALEANYPDGGRSVFAVDISKKMVDFASIKYQHPNITYMTVDIMKDECEFPCKFDKVFSFHVLHWIPDQRKALQILHSLMKPNGEIGFYFISNAAVFSVYDAMSKNPIWAPYLQDVQNYIPKTFYSSDSGTDMSTMLNSIGFFVHESTMFSRSFNFPSVEEMIDAAMAANPFIGRIPAEMQAAYRDNFRSEFTPFLHFAPTSESPFAIKVAYQIVLVRAQRL</sequence>
<dbReference type="PANTHER" id="PTHR43861">
    <property type="entry name" value="TRANS-ACONITATE 2-METHYLTRANSFERASE-RELATED"/>
    <property type="match status" value="1"/>
</dbReference>
<proteinExistence type="predicted"/>
<evidence type="ECO:0000313" key="3">
    <source>
        <dbReference type="Proteomes" id="UP000708208"/>
    </source>
</evidence>
<dbReference type="Pfam" id="PF08241">
    <property type="entry name" value="Methyltransf_11"/>
    <property type="match status" value="1"/>
</dbReference>
<dbReference type="EMBL" id="CAJVCH010214696">
    <property type="protein sequence ID" value="CAG7731538.1"/>
    <property type="molecule type" value="Genomic_DNA"/>
</dbReference>
<keyword evidence="3" id="KW-1185">Reference proteome</keyword>
<protein>
    <recommendedName>
        <fullName evidence="1">Methyltransferase type 11 domain-containing protein</fullName>
    </recommendedName>
</protein>
<reference evidence="2" key="1">
    <citation type="submission" date="2021-06" db="EMBL/GenBank/DDBJ databases">
        <authorList>
            <person name="Hodson N. C."/>
            <person name="Mongue J. A."/>
            <person name="Jaron S. K."/>
        </authorList>
    </citation>
    <scope>NUCLEOTIDE SEQUENCE</scope>
</reference>
<evidence type="ECO:0000313" key="2">
    <source>
        <dbReference type="EMBL" id="CAG7731538.1"/>
    </source>
</evidence>
<feature type="domain" description="Methyltransferase type 11" evidence="1">
    <location>
        <begin position="38"/>
        <end position="139"/>
    </location>
</feature>
<dbReference type="GO" id="GO:0008757">
    <property type="term" value="F:S-adenosylmethionine-dependent methyltransferase activity"/>
    <property type="evidence" value="ECO:0007669"/>
    <property type="project" value="InterPro"/>
</dbReference>
<dbReference type="PANTHER" id="PTHR43861:SF1">
    <property type="entry name" value="TRANS-ACONITATE 2-METHYLTRANSFERASE"/>
    <property type="match status" value="1"/>
</dbReference>
<dbReference type="InterPro" id="IPR013216">
    <property type="entry name" value="Methyltransf_11"/>
</dbReference>
<evidence type="ECO:0000259" key="1">
    <source>
        <dbReference type="Pfam" id="PF08241"/>
    </source>
</evidence>